<protein>
    <recommendedName>
        <fullName evidence="1">Polysaccharide biosynthesis protein CapD-like domain-containing protein</fullName>
    </recommendedName>
</protein>
<feature type="domain" description="Polysaccharide biosynthesis protein CapD-like" evidence="1">
    <location>
        <begin position="1"/>
        <end position="67"/>
    </location>
</feature>
<dbReference type="Gene3D" id="3.40.50.720">
    <property type="entry name" value="NAD(P)-binding Rossmann-like Domain"/>
    <property type="match status" value="1"/>
</dbReference>
<name>X0YEZ7_9ZZZZ</name>
<feature type="non-terminal residue" evidence="2">
    <location>
        <position position="67"/>
    </location>
</feature>
<reference evidence="2" key="1">
    <citation type="journal article" date="2014" name="Front. Microbiol.">
        <title>High frequency of phylogenetically diverse reductive dehalogenase-homologous genes in deep subseafloor sedimentary metagenomes.</title>
        <authorList>
            <person name="Kawai M."/>
            <person name="Futagami T."/>
            <person name="Toyoda A."/>
            <person name="Takaki Y."/>
            <person name="Nishi S."/>
            <person name="Hori S."/>
            <person name="Arai W."/>
            <person name="Tsubouchi T."/>
            <person name="Morono Y."/>
            <person name="Uchiyama I."/>
            <person name="Ito T."/>
            <person name="Fujiyama A."/>
            <person name="Inagaki F."/>
            <person name="Takami H."/>
        </authorList>
    </citation>
    <scope>NUCLEOTIDE SEQUENCE</scope>
    <source>
        <strain evidence="2">Expedition CK06-06</strain>
    </source>
</reference>
<evidence type="ECO:0000259" key="1">
    <source>
        <dbReference type="Pfam" id="PF02719"/>
    </source>
</evidence>
<gene>
    <name evidence="2" type="ORF">S01H4_16317</name>
</gene>
<accession>X0YEZ7</accession>
<dbReference type="PANTHER" id="PTHR43318:SF2">
    <property type="entry name" value="UDP-N-ACETYLGLUCOSAMINE 4,6-DEHYDRATASE (INVERTING)"/>
    <property type="match status" value="1"/>
</dbReference>
<comment type="caution">
    <text evidence="2">The sequence shown here is derived from an EMBL/GenBank/DDBJ whole genome shotgun (WGS) entry which is preliminary data.</text>
</comment>
<sequence length="67" mass="7597">MTRFWITLDQGVRFVIDSINKMIGGEIFVPKIHSMKIIDLANAIAPNIQKKIIGIRPGEKLHEILLT</sequence>
<dbReference type="InterPro" id="IPR003869">
    <property type="entry name" value="Polysac_CapD-like"/>
</dbReference>
<evidence type="ECO:0000313" key="2">
    <source>
        <dbReference type="EMBL" id="GAG54410.1"/>
    </source>
</evidence>
<dbReference type="PANTHER" id="PTHR43318">
    <property type="entry name" value="UDP-N-ACETYLGLUCOSAMINE 4,6-DEHYDRATASE"/>
    <property type="match status" value="1"/>
</dbReference>
<organism evidence="2">
    <name type="scientific">marine sediment metagenome</name>
    <dbReference type="NCBI Taxonomy" id="412755"/>
    <lineage>
        <taxon>unclassified sequences</taxon>
        <taxon>metagenomes</taxon>
        <taxon>ecological metagenomes</taxon>
    </lineage>
</organism>
<dbReference type="InterPro" id="IPR051203">
    <property type="entry name" value="Polysaccharide_Synthase-Rel"/>
</dbReference>
<dbReference type="EMBL" id="BART01007149">
    <property type="protein sequence ID" value="GAG54410.1"/>
    <property type="molecule type" value="Genomic_DNA"/>
</dbReference>
<dbReference type="Pfam" id="PF02719">
    <property type="entry name" value="Polysacc_synt_2"/>
    <property type="match status" value="1"/>
</dbReference>
<dbReference type="AlphaFoldDB" id="X0YEZ7"/>
<proteinExistence type="predicted"/>